<dbReference type="RefSeq" id="YP_008318822.1">
    <property type="nucleotide sequence ID" value="NC_021858.1"/>
</dbReference>
<proteinExistence type="predicted"/>
<evidence type="ECO:0000313" key="4">
    <source>
        <dbReference type="Proteomes" id="UP000201566"/>
    </source>
</evidence>
<dbReference type="Proteomes" id="UP000201566">
    <property type="component" value="Segment"/>
</dbReference>
<dbReference type="InterPro" id="IPR036047">
    <property type="entry name" value="F-box-like_dom_sf"/>
</dbReference>
<dbReference type="Gene3D" id="2.160.20.80">
    <property type="entry name" value="E3 ubiquitin-protein ligase SopA"/>
    <property type="match status" value="1"/>
</dbReference>
<reference evidence="3 4" key="1">
    <citation type="journal article" date="2013" name="Science">
        <title>Pandoraviruses: amoeba viruses with genomes up to 2.5 Mb reaching that of parasitic eukaryotes.</title>
        <authorList>
            <person name="Philippe N."/>
            <person name="Legendre M."/>
            <person name="Doutre G."/>
            <person name="Coute Y."/>
            <person name="Poirot O."/>
            <person name="Lescot M."/>
            <person name="Arslan D."/>
            <person name="Seltzer V."/>
            <person name="Bertaux L."/>
            <person name="Bruley C."/>
            <person name="Garin J."/>
            <person name="Claverie J.M."/>
            <person name="Abergel C."/>
        </authorList>
    </citation>
    <scope>NUCLEOTIDE SEQUENCE [LARGE SCALE GENOMIC DNA]</scope>
    <source>
        <strain evidence="3">Melbourne</strain>
    </source>
</reference>
<feature type="region of interest" description="Disordered" evidence="1">
    <location>
        <begin position="164"/>
        <end position="184"/>
    </location>
</feature>
<dbReference type="InterPro" id="IPR001810">
    <property type="entry name" value="F-box_dom"/>
</dbReference>
<dbReference type="Gene3D" id="1.20.1280.50">
    <property type="match status" value="1"/>
</dbReference>
<dbReference type="EMBL" id="KC977570">
    <property type="protein sequence ID" value="AGO82153.1"/>
    <property type="molecule type" value="Genomic_DNA"/>
</dbReference>
<name>S4VPC9_9VIRU</name>
<dbReference type="KEGG" id="vg:16511890"/>
<dbReference type="SUPFAM" id="SSF81383">
    <property type="entry name" value="F-box domain"/>
    <property type="match status" value="1"/>
</dbReference>
<organism evidence="3 4">
    <name type="scientific">Pandoravirus dulcis</name>
    <dbReference type="NCBI Taxonomy" id="1349409"/>
    <lineage>
        <taxon>Viruses</taxon>
        <taxon>Pandoravirus</taxon>
    </lineage>
</organism>
<feature type="compositionally biased region" description="Basic and acidic residues" evidence="1">
    <location>
        <begin position="174"/>
        <end position="184"/>
    </location>
</feature>
<dbReference type="PROSITE" id="PS50181">
    <property type="entry name" value="FBOX"/>
    <property type="match status" value="1"/>
</dbReference>
<dbReference type="SUPFAM" id="SSF141571">
    <property type="entry name" value="Pentapeptide repeat-like"/>
    <property type="match status" value="1"/>
</dbReference>
<sequence>MEHDSATRTGADMGDCVGPILTDLPWEIVVSVASHMHPDDLCRLGSCCRMLSAVRNDSHVWRRIAQPSFSQALLDHLGDRAARGHGVDWRRHYYTRRDMPHTVSEGRDGRVMGQRVAFMADGAVCVQRGVFARASDRTDAVAFGPPTCARDTIDRQALVLLSPAPPEAENGTAPRDEGLIDEENKTPDNRHYIFVDYASRPALPGDGSLLVDGRSGDSTEPPPVRLRRYANGDVHAYIITGNDDGDGGRPHTLWFRISPQNKNRAAAGRVVCRAGWKDIVLTVGAEGRRLHVFYPLGGVKAPSERVLFDWYVLYGGIGWDAETRVFYPSVIHPSKWPQEVGWTAPPEHAPTADDRRPWLARARAEPYVYDPMRLPSPWADVPCAITGTTEHSRGMHAILSDGTVVAPRHMVEFSRALWRHRLPPFNPITDQLVYSAAGFSLPWHMDSLDPRWATAAVAAAYRRLWTLIADGADLLACCPELAVSSLVTIAALDAHVCDAPRFRDDDPAWTAHSAHFAAQLRNGIVEPVARDLYAGVATSYALARLADVDVPAPAGGSGDAVPGDWHVIAASPTCPLKFVEGGSGFHRARLERLTFVDRTFRATTFAGATLDGCRFTRCIFTHAVFVDAIVRDCSFVDCAFMVACQQRKAIILRVDGSVSRLLTRLGCHRVVDVAGHA</sequence>
<feature type="domain" description="F-box" evidence="2">
    <location>
        <begin position="18"/>
        <end position="64"/>
    </location>
</feature>
<protein>
    <submittedName>
        <fullName evidence="3">Pentapeptide 4 domain containing protein</fullName>
    </submittedName>
</protein>
<accession>S4VPC9</accession>
<evidence type="ECO:0000259" key="2">
    <source>
        <dbReference type="PROSITE" id="PS50181"/>
    </source>
</evidence>
<dbReference type="InterPro" id="IPR001646">
    <property type="entry name" value="5peptide_repeat"/>
</dbReference>
<evidence type="ECO:0000313" key="3">
    <source>
        <dbReference type="EMBL" id="AGO82153.1"/>
    </source>
</evidence>
<dbReference type="Pfam" id="PF12937">
    <property type="entry name" value="F-box-like"/>
    <property type="match status" value="1"/>
</dbReference>
<dbReference type="GeneID" id="16511890"/>
<dbReference type="Pfam" id="PF00805">
    <property type="entry name" value="Pentapeptide"/>
    <property type="match status" value="1"/>
</dbReference>
<evidence type="ECO:0000256" key="1">
    <source>
        <dbReference type="SAM" id="MobiDB-lite"/>
    </source>
</evidence>
<gene>
    <name evidence="3" type="ORF">pdul_cds_212</name>
</gene>